<keyword evidence="7 13" id="KW-0863">Zinc-finger</keyword>
<name>F7AE79_CIOIN</name>
<keyword evidence="10" id="KW-0539">Nucleus</keyword>
<evidence type="ECO:0000256" key="5">
    <source>
        <dbReference type="ARBA" id="ARBA00022679"/>
    </source>
</evidence>
<dbReference type="SUPFAM" id="SSF57850">
    <property type="entry name" value="RING/U-box"/>
    <property type="match status" value="1"/>
</dbReference>
<evidence type="ECO:0000256" key="7">
    <source>
        <dbReference type="ARBA" id="ARBA00022771"/>
    </source>
</evidence>
<comment type="pathway">
    <text evidence="2">Protein modification; protein sumoylation.</text>
</comment>
<dbReference type="GO" id="GO:0000724">
    <property type="term" value="P:double-strand break repair via homologous recombination"/>
    <property type="evidence" value="ECO:0000318"/>
    <property type="project" value="GO_Central"/>
</dbReference>
<evidence type="ECO:0000256" key="8">
    <source>
        <dbReference type="ARBA" id="ARBA00022786"/>
    </source>
</evidence>
<evidence type="ECO:0000256" key="12">
    <source>
        <dbReference type="ARBA" id="ARBA00032533"/>
    </source>
</evidence>
<dbReference type="GO" id="GO:0016925">
    <property type="term" value="P:protein sumoylation"/>
    <property type="evidence" value="ECO:0000318"/>
    <property type="project" value="GO_Central"/>
</dbReference>
<keyword evidence="6" id="KW-0479">Metal-binding</keyword>
<dbReference type="Proteomes" id="UP000008144">
    <property type="component" value="Unassembled WGS sequence"/>
</dbReference>
<dbReference type="PANTHER" id="PTHR21330">
    <property type="entry name" value="E3 SUMO-PROTEIN LIGASE NSE2"/>
    <property type="match status" value="1"/>
</dbReference>
<dbReference type="InterPro" id="IPR004181">
    <property type="entry name" value="Znf_MIZ"/>
</dbReference>
<proteinExistence type="inferred from homology"/>
<keyword evidence="16" id="KW-1185">Reference proteome</keyword>
<dbReference type="HOGENOM" id="CLU_106543_0_0_1"/>
<dbReference type="GO" id="GO:0061665">
    <property type="term" value="F:SUMO ligase activity"/>
    <property type="evidence" value="ECO:0000318"/>
    <property type="project" value="GO_Central"/>
</dbReference>
<evidence type="ECO:0000256" key="1">
    <source>
        <dbReference type="ARBA" id="ARBA00004123"/>
    </source>
</evidence>
<evidence type="ECO:0000313" key="16">
    <source>
        <dbReference type="Proteomes" id="UP000008144"/>
    </source>
</evidence>
<evidence type="ECO:0000256" key="9">
    <source>
        <dbReference type="ARBA" id="ARBA00022833"/>
    </source>
</evidence>
<evidence type="ECO:0000256" key="11">
    <source>
        <dbReference type="ARBA" id="ARBA00031731"/>
    </source>
</evidence>
<feature type="domain" description="SP-RING-type" evidence="14">
    <location>
        <begin position="145"/>
        <end position="234"/>
    </location>
</feature>
<dbReference type="Ensembl" id="ENSCINT00000002446.3">
    <property type="protein sequence ID" value="ENSCINP00000002446.3"/>
    <property type="gene ID" value="ENSCING00000014932.2"/>
</dbReference>
<evidence type="ECO:0000256" key="13">
    <source>
        <dbReference type="PROSITE-ProRule" id="PRU00452"/>
    </source>
</evidence>
<dbReference type="PROSITE" id="PS51044">
    <property type="entry name" value="ZF_SP_RING"/>
    <property type="match status" value="1"/>
</dbReference>
<evidence type="ECO:0000256" key="6">
    <source>
        <dbReference type="ARBA" id="ARBA00022723"/>
    </source>
</evidence>
<evidence type="ECO:0000259" key="14">
    <source>
        <dbReference type="PROSITE" id="PS51044"/>
    </source>
</evidence>
<dbReference type="GO" id="GO:0030915">
    <property type="term" value="C:Smc5-Smc6 complex"/>
    <property type="evidence" value="ECO:0000318"/>
    <property type="project" value="GO_Central"/>
</dbReference>
<dbReference type="CDD" id="cd16651">
    <property type="entry name" value="SPL-RING_NSE2"/>
    <property type="match status" value="1"/>
</dbReference>
<dbReference type="InterPro" id="IPR026846">
    <property type="entry name" value="Nse2(Mms21)"/>
</dbReference>
<evidence type="ECO:0000256" key="4">
    <source>
        <dbReference type="ARBA" id="ARBA00020923"/>
    </source>
</evidence>
<protein>
    <recommendedName>
        <fullName evidence="4">E3 SUMO-protein ligase NSE2</fullName>
    </recommendedName>
    <alternativeName>
        <fullName evidence="11">E3 SUMO-protein transferase NSE2</fullName>
    </alternativeName>
    <alternativeName>
        <fullName evidence="12">Non-structural maintenance of chromosomes element 2 homolog</fullName>
    </alternativeName>
</protein>
<reference evidence="15" key="2">
    <citation type="submission" date="2025-08" db="UniProtKB">
        <authorList>
            <consortium name="Ensembl"/>
        </authorList>
    </citation>
    <scope>IDENTIFICATION</scope>
</reference>
<dbReference type="GO" id="GO:0005634">
    <property type="term" value="C:nucleus"/>
    <property type="evidence" value="ECO:0000318"/>
    <property type="project" value="GO_Central"/>
</dbReference>
<evidence type="ECO:0000256" key="2">
    <source>
        <dbReference type="ARBA" id="ARBA00004718"/>
    </source>
</evidence>
<accession>F7AE79</accession>
<dbReference type="Pfam" id="PF11789">
    <property type="entry name" value="zf-Nse"/>
    <property type="match status" value="1"/>
</dbReference>
<dbReference type="InterPro" id="IPR013083">
    <property type="entry name" value="Znf_RING/FYVE/PHD"/>
</dbReference>
<dbReference type="FunCoup" id="F7AE79">
    <property type="interactions" value="11"/>
</dbReference>
<dbReference type="GeneTree" id="ENSGT00940000164859"/>
<dbReference type="Gene3D" id="3.30.40.10">
    <property type="entry name" value="Zinc/RING finger domain, C3HC4 (zinc finger)"/>
    <property type="match status" value="1"/>
</dbReference>
<organism evidence="15 16">
    <name type="scientific">Ciona intestinalis</name>
    <name type="common">Transparent sea squirt</name>
    <name type="synonym">Ascidia intestinalis</name>
    <dbReference type="NCBI Taxonomy" id="7719"/>
    <lineage>
        <taxon>Eukaryota</taxon>
        <taxon>Metazoa</taxon>
        <taxon>Chordata</taxon>
        <taxon>Tunicata</taxon>
        <taxon>Ascidiacea</taxon>
        <taxon>Phlebobranchia</taxon>
        <taxon>Cionidae</taxon>
        <taxon>Ciona</taxon>
    </lineage>
</organism>
<sequence length="239" mass="26877">VDLKMSDTVGSRHLDGAMHNLEKMSEYVQTGKTEVIEVGIELLENKIENSGMDKLQECIGGLIRAEQRVKAFTHSVDSLKSRWQNGELEDSMDIVEELEADFKRETEKVTNDPSLWDHEFMTSFIEQMKTIDAGFEFNTGVKPRGDDDVMQMAGEATTTCPITQCQMADPVKDKICGHSFEKQAILAHIAQCQKRKRPAKCPSTGCTNIIDRNNLESNVALKQLIQRRVKDSNQPQSSV</sequence>
<evidence type="ECO:0000313" key="15">
    <source>
        <dbReference type="Ensembl" id="ENSCINP00000002446.3"/>
    </source>
</evidence>
<reference evidence="16" key="1">
    <citation type="journal article" date="2002" name="Science">
        <title>The draft genome of Ciona intestinalis: insights into chordate and vertebrate origins.</title>
        <authorList>
            <person name="Dehal P."/>
            <person name="Satou Y."/>
            <person name="Campbell R.K."/>
            <person name="Chapman J."/>
            <person name="Degnan B."/>
            <person name="De Tomaso A."/>
            <person name="Davidson B."/>
            <person name="Di Gregorio A."/>
            <person name="Gelpke M."/>
            <person name="Goodstein D.M."/>
            <person name="Harafuji N."/>
            <person name="Hastings K.E."/>
            <person name="Ho I."/>
            <person name="Hotta K."/>
            <person name="Huang W."/>
            <person name="Kawashima T."/>
            <person name="Lemaire P."/>
            <person name="Martinez D."/>
            <person name="Meinertzhagen I.A."/>
            <person name="Necula S."/>
            <person name="Nonaka M."/>
            <person name="Putnam N."/>
            <person name="Rash S."/>
            <person name="Saiga H."/>
            <person name="Satake M."/>
            <person name="Terry A."/>
            <person name="Yamada L."/>
            <person name="Wang H.G."/>
            <person name="Awazu S."/>
            <person name="Azumi K."/>
            <person name="Boore J."/>
            <person name="Branno M."/>
            <person name="Chin-Bow S."/>
            <person name="DeSantis R."/>
            <person name="Doyle S."/>
            <person name="Francino P."/>
            <person name="Keys D.N."/>
            <person name="Haga S."/>
            <person name="Hayashi H."/>
            <person name="Hino K."/>
            <person name="Imai K.S."/>
            <person name="Inaba K."/>
            <person name="Kano S."/>
            <person name="Kobayashi K."/>
            <person name="Kobayashi M."/>
            <person name="Lee B.I."/>
            <person name="Makabe K.W."/>
            <person name="Manohar C."/>
            <person name="Matassi G."/>
            <person name="Medina M."/>
            <person name="Mochizuki Y."/>
            <person name="Mount S."/>
            <person name="Morishita T."/>
            <person name="Miura S."/>
            <person name="Nakayama A."/>
            <person name="Nishizaka S."/>
            <person name="Nomoto H."/>
            <person name="Ohta F."/>
            <person name="Oishi K."/>
            <person name="Rigoutsos I."/>
            <person name="Sano M."/>
            <person name="Sasaki A."/>
            <person name="Sasakura Y."/>
            <person name="Shoguchi E."/>
            <person name="Shin-i T."/>
            <person name="Spagnuolo A."/>
            <person name="Stainier D."/>
            <person name="Suzuki M.M."/>
            <person name="Tassy O."/>
            <person name="Takatori N."/>
            <person name="Tokuoka M."/>
            <person name="Yagi K."/>
            <person name="Yoshizaki F."/>
            <person name="Wada S."/>
            <person name="Zhang C."/>
            <person name="Hyatt P.D."/>
            <person name="Larimer F."/>
            <person name="Detter C."/>
            <person name="Doggett N."/>
            <person name="Glavina T."/>
            <person name="Hawkins T."/>
            <person name="Richardson P."/>
            <person name="Lucas S."/>
            <person name="Kohara Y."/>
            <person name="Levine M."/>
            <person name="Satoh N."/>
            <person name="Rokhsar D.S."/>
        </authorList>
    </citation>
    <scope>NUCLEOTIDE SEQUENCE [LARGE SCALE GENOMIC DNA]</scope>
</reference>
<dbReference type="PANTHER" id="PTHR21330:SF1">
    <property type="entry name" value="E3 SUMO-PROTEIN LIGASE NSE2"/>
    <property type="match status" value="1"/>
</dbReference>
<keyword evidence="9" id="KW-0862">Zinc</keyword>
<comment type="similarity">
    <text evidence="3">Belongs to the NSE2 family.</text>
</comment>
<dbReference type="UniPathway" id="UPA00886"/>
<evidence type="ECO:0000256" key="10">
    <source>
        <dbReference type="ARBA" id="ARBA00023242"/>
    </source>
</evidence>
<keyword evidence="5" id="KW-0808">Transferase</keyword>
<evidence type="ECO:0000256" key="3">
    <source>
        <dbReference type="ARBA" id="ARBA00008212"/>
    </source>
</evidence>
<keyword evidence="8" id="KW-0833">Ubl conjugation pathway</keyword>
<reference evidence="15" key="3">
    <citation type="submission" date="2025-09" db="UniProtKB">
        <authorList>
            <consortium name="Ensembl"/>
        </authorList>
    </citation>
    <scope>IDENTIFICATION</scope>
</reference>
<comment type="subcellular location">
    <subcellularLocation>
        <location evidence="1">Nucleus</location>
    </subcellularLocation>
</comment>
<dbReference type="STRING" id="7719.ENSCINP00000002446"/>
<dbReference type="AlphaFoldDB" id="F7AE79"/>
<dbReference type="GO" id="GO:0008270">
    <property type="term" value="F:zinc ion binding"/>
    <property type="evidence" value="ECO:0007669"/>
    <property type="project" value="UniProtKB-KW"/>
</dbReference>
<dbReference type="InParanoid" id="F7AE79"/>